<evidence type="ECO:0000313" key="1">
    <source>
        <dbReference type="EMBL" id="MXO64244.1"/>
    </source>
</evidence>
<dbReference type="OrthoDB" id="5525831at2"/>
<dbReference type="EMBL" id="WTYT01000001">
    <property type="protein sequence ID" value="MXO64244.1"/>
    <property type="molecule type" value="Genomic_DNA"/>
</dbReference>
<evidence type="ECO:0000313" key="2">
    <source>
        <dbReference type="Proteomes" id="UP000438476"/>
    </source>
</evidence>
<dbReference type="Proteomes" id="UP000438476">
    <property type="component" value="Unassembled WGS sequence"/>
</dbReference>
<dbReference type="InterPro" id="IPR029063">
    <property type="entry name" value="SAM-dependent_MTases_sf"/>
</dbReference>
<name>A0A6I4SZM4_9SPHN</name>
<organism evidence="1 2">
    <name type="scientific">Altericroceibacterium endophyticum</name>
    <dbReference type="NCBI Taxonomy" id="1808508"/>
    <lineage>
        <taxon>Bacteria</taxon>
        <taxon>Pseudomonadati</taxon>
        <taxon>Pseudomonadota</taxon>
        <taxon>Alphaproteobacteria</taxon>
        <taxon>Sphingomonadales</taxon>
        <taxon>Erythrobacteraceae</taxon>
        <taxon>Altericroceibacterium</taxon>
    </lineage>
</organism>
<protein>
    <submittedName>
        <fullName evidence="1">DUF938 domain-containing protein</fullName>
    </submittedName>
</protein>
<sequence>MKYSAPAAARNRVPIAEILSSELPKQGQVLEIASGSGEHVLYFAAQFPQLDWQPSDPSTEAQASIDDWAGEYDGANLLPALALDASAAIWPTEQADAILCINMIHISPWSASEGLFAGAKRLLDSGQPLILYGPYFEAGIKPAESNLAFDASLKSRCPDWGIRQLAAIDALAQRNGFQRMARYAMPANNLTLVYRKQ</sequence>
<reference evidence="1 2" key="1">
    <citation type="submission" date="2019-12" db="EMBL/GenBank/DDBJ databases">
        <title>Genomic-based taxomic classification of the family Erythrobacteraceae.</title>
        <authorList>
            <person name="Xu L."/>
        </authorList>
    </citation>
    <scope>NUCLEOTIDE SEQUENCE [LARGE SCALE GENOMIC DNA]</scope>
    <source>
        <strain evidence="1 2">LMG 29518</strain>
    </source>
</reference>
<dbReference type="PANTHER" id="PTHR20974">
    <property type="entry name" value="UPF0585 PROTEIN CG18661"/>
    <property type="match status" value="1"/>
</dbReference>
<proteinExistence type="predicted"/>
<dbReference type="InterPro" id="IPR010342">
    <property type="entry name" value="DUF938"/>
</dbReference>
<dbReference type="Gene3D" id="3.40.50.150">
    <property type="entry name" value="Vaccinia Virus protein VP39"/>
    <property type="match status" value="1"/>
</dbReference>
<dbReference type="RefSeq" id="WP_160734697.1">
    <property type="nucleotide sequence ID" value="NZ_WTYT01000001.1"/>
</dbReference>
<dbReference type="AlphaFoldDB" id="A0A6I4SZM4"/>
<keyword evidence="2" id="KW-1185">Reference proteome</keyword>
<dbReference type="SUPFAM" id="SSF53335">
    <property type="entry name" value="S-adenosyl-L-methionine-dependent methyltransferases"/>
    <property type="match status" value="1"/>
</dbReference>
<accession>A0A6I4SZM4</accession>
<gene>
    <name evidence="1" type="ORF">GRI91_00520</name>
</gene>
<comment type="caution">
    <text evidence="1">The sequence shown here is derived from an EMBL/GenBank/DDBJ whole genome shotgun (WGS) entry which is preliminary data.</text>
</comment>
<dbReference type="PANTHER" id="PTHR20974:SF0">
    <property type="entry name" value="UPF0585 PROTEIN CG18661"/>
    <property type="match status" value="1"/>
</dbReference>
<dbReference type="Pfam" id="PF06080">
    <property type="entry name" value="DUF938"/>
    <property type="match status" value="1"/>
</dbReference>